<proteinExistence type="predicted"/>
<gene>
    <name evidence="1" type="ORF">KKP3000_001188</name>
</gene>
<evidence type="ECO:0000313" key="1">
    <source>
        <dbReference type="EMBL" id="MFB5188755.1"/>
    </source>
</evidence>
<evidence type="ECO:0008006" key="3">
    <source>
        <dbReference type="Google" id="ProtNLM"/>
    </source>
</evidence>
<comment type="caution">
    <text evidence="1">The sequence shown here is derived from an EMBL/GenBank/DDBJ whole genome shotgun (WGS) entry which is preliminary data.</text>
</comment>
<dbReference type="RefSeq" id="WP_275475594.1">
    <property type="nucleotide sequence ID" value="NZ_CP162940.1"/>
</dbReference>
<organism evidence="1 2">
    <name type="scientific">Alicyclobacillus fastidiosus</name>
    <dbReference type="NCBI Taxonomy" id="392011"/>
    <lineage>
        <taxon>Bacteria</taxon>
        <taxon>Bacillati</taxon>
        <taxon>Bacillota</taxon>
        <taxon>Bacilli</taxon>
        <taxon>Bacillales</taxon>
        <taxon>Alicyclobacillaceae</taxon>
        <taxon>Alicyclobacillus</taxon>
    </lineage>
</organism>
<protein>
    <recommendedName>
        <fullName evidence="3">Peptidase U32-like protein</fullName>
    </recommendedName>
</protein>
<dbReference type="Proteomes" id="UP001579974">
    <property type="component" value="Unassembled WGS sequence"/>
</dbReference>
<dbReference type="EMBL" id="JBDXSU010000001">
    <property type="protein sequence ID" value="MFB5188755.1"/>
    <property type="molecule type" value="Genomic_DNA"/>
</dbReference>
<accession>A0ABV5A8Y2</accession>
<sequence>MEWARDGLRKLQLPLGDAYDLPTSQKRFADGAQYRVEIPSVEGPSAMRAAIEEMKHHGIQVHRISQGSGIMLLKDDEILEMAELGHEHRIEVCLFVGPRAPFDIGAQPLTQAGKNIGWRHAGMDQLVYALEDIHRACELGIRSVLVADEGLIWLVNEFKALGKLPDDLVVKVSVLQGASNPVSIRMLQDLGASTFNVASDQTLPRLASIRQVADLAIDMYVEAPDDFGGFVRHYELPEIIRVLAPVYIKFGLRNAPNIYPSGTHLDQTAIALTRERVRRAALGLEMIKRYAPDAVASELAGPGLGIPVIVNKPHAVH</sequence>
<reference evidence="1 2" key="1">
    <citation type="journal article" date="2024" name="Int. J. Mol. Sci.">
        <title>Exploration of Alicyclobacillus spp. Genome in Search of Antibiotic Resistance.</title>
        <authorList>
            <person name="Bucka-Kolendo J."/>
            <person name="Kiousi D.E."/>
            <person name="Dekowska A."/>
            <person name="Mikolajczuk-Szczyrba A."/>
            <person name="Karadedos D.M."/>
            <person name="Michael P."/>
            <person name="Galanis A."/>
            <person name="Sokolowska B."/>
        </authorList>
    </citation>
    <scope>NUCLEOTIDE SEQUENCE [LARGE SCALE GENOMIC DNA]</scope>
    <source>
        <strain evidence="1 2">KKP 3000</strain>
    </source>
</reference>
<name>A0ABV5A8Y2_9BACL</name>
<evidence type="ECO:0000313" key="2">
    <source>
        <dbReference type="Proteomes" id="UP001579974"/>
    </source>
</evidence>
<keyword evidence="2" id="KW-1185">Reference proteome</keyword>